<reference evidence="1" key="1">
    <citation type="submission" date="2020-04" db="EMBL/GenBank/DDBJ databases">
        <authorList>
            <person name="Chiriac C."/>
            <person name="Salcher M."/>
            <person name="Ghai R."/>
            <person name="Kavagutti S V."/>
        </authorList>
    </citation>
    <scope>NUCLEOTIDE SEQUENCE</scope>
</reference>
<organism evidence="1">
    <name type="scientific">uncultured Caudovirales phage</name>
    <dbReference type="NCBI Taxonomy" id="2100421"/>
    <lineage>
        <taxon>Viruses</taxon>
        <taxon>Duplodnaviria</taxon>
        <taxon>Heunggongvirae</taxon>
        <taxon>Uroviricota</taxon>
        <taxon>Caudoviricetes</taxon>
        <taxon>Peduoviridae</taxon>
        <taxon>Maltschvirus</taxon>
        <taxon>Maltschvirus maltsch</taxon>
    </lineage>
</organism>
<name>A0A6J5LVF4_9CAUD</name>
<protein>
    <submittedName>
        <fullName evidence="1">Uncharacterized protein</fullName>
    </submittedName>
</protein>
<dbReference type="Gene3D" id="3.40.630.30">
    <property type="match status" value="1"/>
</dbReference>
<evidence type="ECO:0000313" key="1">
    <source>
        <dbReference type="EMBL" id="CAB4135689.1"/>
    </source>
</evidence>
<gene>
    <name evidence="1" type="ORF">UFOVP286_7</name>
</gene>
<proteinExistence type="predicted"/>
<accession>A0A6J5LVF4</accession>
<dbReference type="EMBL" id="LR796304">
    <property type="protein sequence ID" value="CAB4135689.1"/>
    <property type="molecule type" value="Genomic_DNA"/>
</dbReference>
<sequence>MTKTFTKNNETFSIIVIENEEELRANQDVIDLLDKLAIEAFEDHNKKLEAEGGKIINMPEKKNLWKPSDEWISDAFKEGENRKIFAIKNSKNEAVQSVIALFDNKTNRERINIDNNVGTFIYLTSIVTSEKYKGQGFLGQMFNKILTYAENPKRNYKKPIQFATSITQTACETNVGTINDVINLDIYSAMWQDRLINNKLQLRFQDLDNSNNQYGKEVFDLKDFLIDKKIDKLKVSELVENKKEEASKQSQFVRGFYLIGDQPRTYIELKEFKQIKQQQFLNK</sequence>